<evidence type="ECO:0000313" key="3">
    <source>
        <dbReference type="Proteomes" id="UP001500540"/>
    </source>
</evidence>
<dbReference type="PRINTS" id="PR00598">
    <property type="entry name" value="HTHMARR"/>
</dbReference>
<dbReference type="SMART" id="SM00347">
    <property type="entry name" value="HTH_MARR"/>
    <property type="match status" value="1"/>
</dbReference>
<comment type="caution">
    <text evidence="2">The sequence shown here is derived from an EMBL/GenBank/DDBJ whole genome shotgun (WGS) entry which is preliminary data.</text>
</comment>
<keyword evidence="3" id="KW-1185">Reference proteome</keyword>
<evidence type="ECO:0000313" key="2">
    <source>
        <dbReference type="EMBL" id="GAA3754003.1"/>
    </source>
</evidence>
<accession>A0ABP7G1X0</accession>
<protein>
    <submittedName>
        <fullName evidence="2">MarR family transcriptional regulator</fullName>
    </submittedName>
</protein>
<dbReference type="InterPro" id="IPR039422">
    <property type="entry name" value="MarR/SlyA-like"/>
</dbReference>
<dbReference type="SUPFAM" id="SSF46785">
    <property type="entry name" value="Winged helix' DNA-binding domain"/>
    <property type="match status" value="1"/>
</dbReference>
<dbReference type="InterPro" id="IPR036390">
    <property type="entry name" value="WH_DNA-bd_sf"/>
</dbReference>
<sequence length="160" mass="17796">MGQSAKRRRRTSALTETIVGHDVPFLLARTNTLSLAAVNTEMTKHRLTARSYAVLALAVSDTRPTQRQLGEFLMLHPSQVVAVVDQLEERGWVRRELDSVDRRSNVIVATDEGRAGHEVVRVAVESASAHIFGDLSEQEFGTLSHLLRRLAFPVQTREVG</sequence>
<dbReference type="PANTHER" id="PTHR33164:SF99">
    <property type="entry name" value="MARR FAMILY REGULATORY PROTEIN"/>
    <property type="match status" value="1"/>
</dbReference>
<proteinExistence type="predicted"/>
<gene>
    <name evidence="2" type="ORF">GCM10022240_03680</name>
</gene>
<dbReference type="InterPro" id="IPR000835">
    <property type="entry name" value="HTH_MarR-typ"/>
</dbReference>
<dbReference type="EMBL" id="BAABAF010000001">
    <property type="protein sequence ID" value="GAA3754003.1"/>
    <property type="molecule type" value="Genomic_DNA"/>
</dbReference>
<organism evidence="2 3">
    <name type="scientific">Microbacterium kribbense</name>
    <dbReference type="NCBI Taxonomy" id="433645"/>
    <lineage>
        <taxon>Bacteria</taxon>
        <taxon>Bacillati</taxon>
        <taxon>Actinomycetota</taxon>
        <taxon>Actinomycetes</taxon>
        <taxon>Micrococcales</taxon>
        <taxon>Microbacteriaceae</taxon>
        <taxon>Microbacterium</taxon>
    </lineage>
</organism>
<dbReference type="InterPro" id="IPR036388">
    <property type="entry name" value="WH-like_DNA-bd_sf"/>
</dbReference>
<dbReference type="PANTHER" id="PTHR33164">
    <property type="entry name" value="TRANSCRIPTIONAL REGULATOR, MARR FAMILY"/>
    <property type="match status" value="1"/>
</dbReference>
<reference evidence="3" key="1">
    <citation type="journal article" date="2019" name="Int. J. Syst. Evol. Microbiol.">
        <title>The Global Catalogue of Microorganisms (GCM) 10K type strain sequencing project: providing services to taxonomists for standard genome sequencing and annotation.</title>
        <authorList>
            <consortium name="The Broad Institute Genomics Platform"/>
            <consortium name="The Broad Institute Genome Sequencing Center for Infectious Disease"/>
            <person name="Wu L."/>
            <person name="Ma J."/>
        </authorList>
    </citation>
    <scope>NUCLEOTIDE SEQUENCE [LARGE SCALE GENOMIC DNA]</scope>
    <source>
        <strain evidence="3">JCM 16950</strain>
    </source>
</reference>
<dbReference type="RefSeq" id="WP_344779917.1">
    <property type="nucleotide sequence ID" value="NZ_BAABAF010000001.1"/>
</dbReference>
<dbReference type="Gene3D" id="1.10.10.10">
    <property type="entry name" value="Winged helix-like DNA-binding domain superfamily/Winged helix DNA-binding domain"/>
    <property type="match status" value="1"/>
</dbReference>
<dbReference type="Proteomes" id="UP001500540">
    <property type="component" value="Unassembled WGS sequence"/>
</dbReference>
<evidence type="ECO:0000259" key="1">
    <source>
        <dbReference type="PROSITE" id="PS50995"/>
    </source>
</evidence>
<name>A0ABP7G1X0_9MICO</name>
<dbReference type="PROSITE" id="PS50995">
    <property type="entry name" value="HTH_MARR_2"/>
    <property type="match status" value="1"/>
</dbReference>
<dbReference type="Pfam" id="PF01047">
    <property type="entry name" value="MarR"/>
    <property type="match status" value="1"/>
</dbReference>
<feature type="domain" description="HTH marR-type" evidence="1">
    <location>
        <begin position="1"/>
        <end position="152"/>
    </location>
</feature>